<feature type="active site" description="Proton acceptor" evidence="4">
    <location>
        <position position="183"/>
    </location>
</feature>
<dbReference type="RefSeq" id="WP_119356099.1">
    <property type="nucleotide sequence ID" value="NZ_BJXM01000003.1"/>
</dbReference>
<name>A0A399FCN8_9DEIN</name>
<sequence>MIRRRVAATHPPFGLVLAGGGSRGLAHAGVLRALEHYGYRPSAIVGVSMGAIVGATYGLNPDWYQALLHMDTTGFPEPPAPRSLALGERLRSLKAYQKVAWSVLTAWGPGQRALPYGMVLLERLTLGRDLEDSALPVAAVATDLVSGERVVMQEGRAADALYASAALAGVLPPLEREGRLLADGAYADVAPIDVVKALGAAVVIAVQPSPPQMPSRTVRNGVQAMIRALEICHHQHSHLRFAQADLVLEPRFPWPIDTLDFGHKAICVAAGIQVVRAALPRLRGLLGTNTVSA</sequence>
<keyword evidence="7" id="KW-1185">Reference proteome</keyword>
<dbReference type="GO" id="GO:0016787">
    <property type="term" value="F:hydrolase activity"/>
    <property type="evidence" value="ECO:0007669"/>
    <property type="project" value="UniProtKB-UniRule"/>
</dbReference>
<evidence type="ECO:0000313" key="7">
    <source>
        <dbReference type="Proteomes" id="UP000266178"/>
    </source>
</evidence>
<evidence type="ECO:0000313" key="6">
    <source>
        <dbReference type="EMBL" id="RIH93526.1"/>
    </source>
</evidence>
<feature type="short sequence motif" description="GXSXG" evidence="4">
    <location>
        <begin position="46"/>
        <end position="50"/>
    </location>
</feature>
<dbReference type="InterPro" id="IPR002641">
    <property type="entry name" value="PNPLA_dom"/>
</dbReference>
<dbReference type="GO" id="GO:0016042">
    <property type="term" value="P:lipid catabolic process"/>
    <property type="evidence" value="ECO:0007669"/>
    <property type="project" value="UniProtKB-UniRule"/>
</dbReference>
<dbReference type="InterPro" id="IPR016035">
    <property type="entry name" value="Acyl_Trfase/lysoPLipase"/>
</dbReference>
<dbReference type="PANTHER" id="PTHR14226:SF29">
    <property type="entry name" value="NEUROPATHY TARGET ESTERASE SWS"/>
    <property type="match status" value="1"/>
</dbReference>
<dbReference type="Gene3D" id="3.40.1090.10">
    <property type="entry name" value="Cytosolic phospholipase A2 catalytic domain"/>
    <property type="match status" value="2"/>
</dbReference>
<feature type="active site" description="Nucleophile" evidence="4">
    <location>
        <position position="48"/>
    </location>
</feature>
<comment type="caution">
    <text evidence="6">The sequence shown here is derived from an EMBL/GenBank/DDBJ whole genome shotgun (WGS) entry which is preliminary data.</text>
</comment>
<dbReference type="OrthoDB" id="9802424at2"/>
<feature type="domain" description="PNPLA" evidence="5">
    <location>
        <begin position="15"/>
        <end position="196"/>
    </location>
</feature>
<evidence type="ECO:0000256" key="2">
    <source>
        <dbReference type="ARBA" id="ARBA00022963"/>
    </source>
</evidence>
<dbReference type="EMBL" id="QWLB01000005">
    <property type="protein sequence ID" value="RIH93526.1"/>
    <property type="molecule type" value="Genomic_DNA"/>
</dbReference>
<organism evidence="6 7">
    <name type="scientific">Meiothermus granaticius NBRC 107808</name>
    <dbReference type="NCBI Taxonomy" id="1227551"/>
    <lineage>
        <taxon>Bacteria</taxon>
        <taxon>Thermotogati</taxon>
        <taxon>Deinococcota</taxon>
        <taxon>Deinococci</taxon>
        <taxon>Thermales</taxon>
        <taxon>Thermaceae</taxon>
        <taxon>Meiothermus</taxon>
    </lineage>
</organism>
<dbReference type="Proteomes" id="UP000266178">
    <property type="component" value="Unassembled WGS sequence"/>
</dbReference>
<dbReference type="InterPro" id="IPR050301">
    <property type="entry name" value="NTE"/>
</dbReference>
<dbReference type="PANTHER" id="PTHR14226">
    <property type="entry name" value="NEUROPATHY TARGET ESTERASE/SWISS CHEESE D.MELANOGASTER"/>
    <property type="match status" value="1"/>
</dbReference>
<evidence type="ECO:0000256" key="1">
    <source>
        <dbReference type="ARBA" id="ARBA00022801"/>
    </source>
</evidence>
<evidence type="ECO:0000256" key="3">
    <source>
        <dbReference type="ARBA" id="ARBA00023098"/>
    </source>
</evidence>
<dbReference type="Pfam" id="PF01734">
    <property type="entry name" value="Patatin"/>
    <property type="match status" value="1"/>
</dbReference>
<keyword evidence="1 4" id="KW-0378">Hydrolase</keyword>
<keyword evidence="3 4" id="KW-0443">Lipid metabolism</keyword>
<protein>
    <submittedName>
        <fullName evidence="6">Putative NTE family protein</fullName>
    </submittedName>
</protein>
<feature type="short sequence motif" description="DGA/G" evidence="4">
    <location>
        <begin position="183"/>
        <end position="185"/>
    </location>
</feature>
<keyword evidence="2 4" id="KW-0442">Lipid degradation</keyword>
<dbReference type="PROSITE" id="PS51635">
    <property type="entry name" value="PNPLA"/>
    <property type="match status" value="1"/>
</dbReference>
<feature type="short sequence motif" description="GXGXXG" evidence="4">
    <location>
        <begin position="19"/>
        <end position="24"/>
    </location>
</feature>
<evidence type="ECO:0000256" key="4">
    <source>
        <dbReference type="PROSITE-ProRule" id="PRU01161"/>
    </source>
</evidence>
<evidence type="ECO:0000259" key="5">
    <source>
        <dbReference type="PROSITE" id="PS51635"/>
    </source>
</evidence>
<proteinExistence type="predicted"/>
<accession>A0A399FCN8</accession>
<dbReference type="SUPFAM" id="SSF52151">
    <property type="entry name" value="FabD/lysophospholipase-like"/>
    <property type="match status" value="1"/>
</dbReference>
<gene>
    <name evidence="6" type="ORF">Mgrana_00580</name>
</gene>
<reference evidence="6 7" key="1">
    <citation type="submission" date="2018-08" db="EMBL/GenBank/DDBJ databases">
        <title>Meiothermus granaticius genome AF-68 sequencing project.</title>
        <authorList>
            <person name="Da Costa M.S."/>
            <person name="Albuquerque L."/>
            <person name="Raposo P."/>
            <person name="Froufe H.J.C."/>
            <person name="Barroso C.S."/>
            <person name="Egas C."/>
        </authorList>
    </citation>
    <scope>NUCLEOTIDE SEQUENCE [LARGE SCALE GENOMIC DNA]</scope>
    <source>
        <strain evidence="6 7">AF-68</strain>
    </source>
</reference>
<dbReference type="AlphaFoldDB" id="A0A399FCN8"/>